<evidence type="ECO:0000313" key="2">
    <source>
        <dbReference type="EMBL" id="OWP74662.1"/>
    </source>
</evidence>
<dbReference type="Proteomes" id="UP000198034">
    <property type="component" value="Unassembled WGS sequence"/>
</dbReference>
<organism evidence="2 3">
    <name type="scientific">Flavobacterium columnare</name>
    <dbReference type="NCBI Taxonomy" id="996"/>
    <lineage>
        <taxon>Bacteria</taxon>
        <taxon>Pseudomonadati</taxon>
        <taxon>Bacteroidota</taxon>
        <taxon>Flavobacteriia</taxon>
        <taxon>Flavobacteriales</taxon>
        <taxon>Flavobacteriaceae</taxon>
        <taxon>Flavobacterium</taxon>
    </lineage>
</organism>
<feature type="transmembrane region" description="Helical" evidence="1">
    <location>
        <begin position="117"/>
        <end position="134"/>
    </location>
</feature>
<feature type="transmembrane region" description="Helical" evidence="1">
    <location>
        <begin position="12"/>
        <end position="30"/>
    </location>
</feature>
<protein>
    <submittedName>
        <fullName evidence="2">Uncharacterized protein</fullName>
    </submittedName>
</protein>
<evidence type="ECO:0000313" key="3">
    <source>
        <dbReference type="Proteomes" id="UP000198034"/>
    </source>
</evidence>
<dbReference type="AlphaFoldDB" id="A0A246G7U7"/>
<proteinExistence type="predicted"/>
<sequence>MEKQEIKIDAGIIKRILLAFVLAFTAVFIVEHFSSFSYVADTSNLPNYTPDGKIIVSQYYDTTKTKVAVLTQTTPFGTDINIPPKGMMCSELVFAGTEFKSYSNKVQLYFNAVFKDFKYLIIIWGAFILVLLFFKKYKLKVTK</sequence>
<keyword evidence="1" id="KW-0812">Transmembrane</keyword>
<name>A0A246G7U7_9FLAO</name>
<comment type="caution">
    <text evidence="2">The sequence shown here is derived from an EMBL/GenBank/DDBJ whole genome shotgun (WGS) entry which is preliminary data.</text>
</comment>
<reference evidence="2 3" key="1">
    <citation type="journal article" date="2017" name="Infect. Genet. Evol.">
        <title>Comparative genome analysis of fish pathogen Flavobacterium columnare reveals extensive sequence diversity within the species.</title>
        <authorList>
            <person name="Kayansamruaj P."/>
            <person name="Dong H.T."/>
            <person name="Hirono I."/>
            <person name="Kondo H."/>
            <person name="Senapin S."/>
            <person name="Rodkhum C."/>
        </authorList>
    </citation>
    <scope>NUCLEOTIDE SEQUENCE [LARGE SCALE GENOMIC DNA]</scope>
    <source>
        <strain evidence="2 3">1214</strain>
    </source>
</reference>
<evidence type="ECO:0000256" key="1">
    <source>
        <dbReference type="SAM" id="Phobius"/>
    </source>
</evidence>
<accession>A0A246G7U7</accession>
<keyword evidence="1" id="KW-1133">Transmembrane helix</keyword>
<keyword evidence="1" id="KW-0472">Membrane</keyword>
<gene>
    <name evidence="2" type="ORF">BWK62_13700</name>
</gene>
<dbReference type="EMBL" id="MTCY01000061">
    <property type="protein sequence ID" value="OWP74662.1"/>
    <property type="molecule type" value="Genomic_DNA"/>
</dbReference>